<proteinExistence type="predicted"/>
<dbReference type="RefSeq" id="WP_121935243.1">
    <property type="nucleotide sequence ID" value="NZ_RDOJ01000016.1"/>
</dbReference>
<dbReference type="EMBL" id="RDOJ01000016">
    <property type="protein sequence ID" value="RLZ07770.1"/>
    <property type="molecule type" value="Genomic_DNA"/>
</dbReference>
<reference evidence="1 2" key="1">
    <citation type="submission" date="2018-10" db="EMBL/GenBank/DDBJ databases">
        <authorList>
            <person name="Chen X."/>
        </authorList>
    </citation>
    <scope>NUCLEOTIDE SEQUENCE [LARGE SCALE GENOMIC DNA]</scope>
    <source>
        <strain evidence="1 2">YIM 102668</strain>
    </source>
</reference>
<dbReference type="AlphaFoldDB" id="A0A3L9M3N2"/>
<keyword evidence="2" id="KW-1185">Reference proteome</keyword>
<gene>
    <name evidence="1" type="ORF">EAH69_10915</name>
</gene>
<evidence type="ECO:0000313" key="2">
    <source>
        <dbReference type="Proteomes" id="UP000275348"/>
    </source>
</evidence>
<dbReference type="OrthoDB" id="796401at2"/>
<accession>A0A3L9M3N2</accession>
<sequence>MKKYLPIFFILIAYISNAQYIKEEKKANVVAYWEKGDEFEYEQLEKEYKINKNDTIITKNKKFDVKLKIVDQDSTSYTIHWENTPDLTAYPPAIAQMVTEKVGNSVFKYKTDEYGSFQELLNINEIIEFNNRTMDLMLESITDKKARKEFEEVSKIILKNQEVITQFAINKINTLHFFYGHALELGKPENDEFENINPITKNKIQYKQSIELESFDEEENTYSLYSEIYPRENNIIGEIKSTLETIISKEVKEMEEIQNFDYISKIFQVTHNSGVILYQMKRDFIEADNQEVIKEIEFILK</sequence>
<dbReference type="Proteomes" id="UP000275348">
    <property type="component" value="Unassembled WGS sequence"/>
</dbReference>
<organism evidence="1 2">
    <name type="scientific">Faecalibacter macacae</name>
    <dbReference type="NCBI Taxonomy" id="1859289"/>
    <lineage>
        <taxon>Bacteria</taxon>
        <taxon>Pseudomonadati</taxon>
        <taxon>Bacteroidota</taxon>
        <taxon>Flavobacteriia</taxon>
        <taxon>Flavobacteriales</taxon>
        <taxon>Weeksellaceae</taxon>
        <taxon>Faecalibacter</taxon>
    </lineage>
</organism>
<protein>
    <submittedName>
        <fullName evidence="1">Uncharacterized protein</fullName>
    </submittedName>
</protein>
<evidence type="ECO:0000313" key="1">
    <source>
        <dbReference type="EMBL" id="RLZ07770.1"/>
    </source>
</evidence>
<name>A0A3L9M3N2_9FLAO</name>
<comment type="caution">
    <text evidence="1">The sequence shown here is derived from an EMBL/GenBank/DDBJ whole genome shotgun (WGS) entry which is preliminary data.</text>
</comment>